<dbReference type="Gene3D" id="2.30.30.60">
    <property type="match status" value="1"/>
</dbReference>
<evidence type="ECO:0000256" key="1">
    <source>
        <dbReference type="ARBA" id="ARBA00004651"/>
    </source>
</evidence>
<dbReference type="Pfam" id="PF12794">
    <property type="entry name" value="MscS_TM"/>
    <property type="match status" value="1"/>
</dbReference>
<evidence type="ECO:0000313" key="8">
    <source>
        <dbReference type="Proteomes" id="UP000266778"/>
    </source>
</evidence>
<accession>A0A3S5WVM8</accession>
<dbReference type="Pfam" id="PF21082">
    <property type="entry name" value="MS_channel_3rd"/>
    <property type="match status" value="1"/>
</dbReference>
<dbReference type="GO" id="GO:0008381">
    <property type="term" value="F:mechanosensitive monoatomic ion channel activity"/>
    <property type="evidence" value="ECO:0007669"/>
    <property type="project" value="UniProtKB-ARBA"/>
</dbReference>
<evidence type="ECO:0000256" key="6">
    <source>
        <dbReference type="ARBA" id="ARBA00023136"/>
    </source>
</evidence>
<dbReference type="PANTHER" id="PTHR30347:SF9">
    <property type="entry name" value="MINICONDUCTANCE MECHANOSENSITIVE CHANNEL MSCM"/>
    <property type="match status" value="1"/>
</dbReference>
<dbReference type="RefSeq" id="WP_109422498.1">
    <property type="nucleotide sequence ID" value="NZ_JAPEEB010000016.1"/>
</dbReference>
<dbReference type="InterPro" id="IPR025692">
    <property type="entry name" value="MscS_IM_dom1"/>
</dbReference>
<dbReference type="Gene3D" id="3.30.70.100">
    <property type="match status" value="1"/>
</dbReference>
<dbReference type="Pfam" id="PF00924">
    <property type="entry name" value="MS_channel_2nd"/>
    <property type="match status" value="1"/>
</dbReference>
<organism evidence="7 8">
    <name type="scientific">Aeromonas caviae</name>
    <name type="common">Aeromonas punctata</name>
    <dbReference type="NCBI Taxonomy" id="648"/>
    <lineage>
        <taxon>Bacteria</taxon>
        <taxon>Pseudomonadati</taxon>
        <taxon>Pseudomonadota</taxon>
        <taxon>Gammaproteobacteria</taxon>
        <taxon>Aeromonadales</taxon>
        <taxon>Aeromonadaceae</taxon>
        <taxon>Aeromonas</taxon>
    </lineage>
</organism>
<keyword evidence="6" id="KW-0472">Membrane</keyword>
<dbReference type="InterPro" id="IPR006686">
    <property type="entry name" value="MscS_channel_CS"/>
</dbReference>
<sequence>MLQRLLCLMLCLMLCLSLFPFSAVQADDAITQVEELLQSVPKTDTPENQQLRESYQQALQYARDAQRYREQGKAYQQILIDYPKESARLKEGLHNYQPQSRPSLSSLKEDALRQAISLSSNRQLNLRKERQAVTDSLNQLESTGQEYHQRVDELRKQLLQTRSLLDRLSFSNESDRLQEAQQLATRLKEQSLSDRIQMLELEQLSAQQRNDLGKLKLQELNLAITDEDEWQTSLLAQQNQLRRDKTEQALAESERLRRQLTSDLPLLQEQQQQNQALSLQLGALEDQIERVQDEQRGVDTSLSGLNELVNSVREQLEWLQISNAYGENLRSKLADLPAYFPLERLESAIVKARMAKYQYETEQDALKDPVQLRNSLLSGDGITLDRAQRAVLDNLLKARRQLLTRLNDASDTLIQEQTRLKLLYSRQNSKIDEIRELSASHLFWMPDVRPLSPAVLLGVPAALGLAFNPANWLQLPRAIAENNPLSLTLAGLGLLGLAWCWLKLARHLIQYSQYIAPRIGKVTQDKFSLTSRLLVRSVLAALPLPAMVLMVHGLLDGAWQYPFAVAVARGLGEIWFLLLALLVARHLTLEKGILILHFRWQKERVQRVWGQFRTLLLVLIPSFFVQGMASSYQEHAFYDSLGRLAFIIGALWLLLFFARLNREKLPLTWGQADMTKPHLLHHFIWNSLMLAPLLAVLGALFGYFYTSRTLLRQLELSLLAGLGCLLVYYLAHRWMLIQRRRLAFDRAKQKRAEILAQREREEDDLSSEIPDVVEEPELDLDTISAQSLGLVRTLLMLGFTMLVVVQWSDLNSAFSFLSSIEVWQVSSKVAGIEQLSAITLQDLMLTVFAFILTVVTARNLPGLMELTLLQHLSLSPGTGFALTTVSKYLVLLIGALTGFSMLGIDWSKTQWLVAALSVGLGFGLQEIFANFVSGLIILFEKPIRLGDTVTIRDLTGTVTKIKTRATTIVDWDRKEIIVPNKAFITEQFINWSLSDAITRVRLRIRIGLTQNPKQVQQLLEQSVRESTLVLDTPAPEVFLIEFTDSALIYEIRLYVNNMDHRMPITHEVHSLILEKLGQVGMHLPHQQIDIRMSRG</sequence>
<dbReference type="InterPro" id="IPR010920">
    <property type="entry name" value="LSM_dom_sf"/>
</dbReference>
<dbReference type="InterPro" id="IPR006685">
    <property type="entry name" value="MscS_channel_2nd"/>
</dbReference>
<dbReference type="GO" id="GO:0005886">
    <property type="term" value="C:plasma membrane"/>
    <property type="evidence" value="ECO:0007669"/>
    <property type="project" value="UniProtKB-SubCell"/>
</dbReference>
<dbReference type="SUPFAM" id="SSF82861">
    <property type="entry name" value="Mechanosensitive channel protein MscS (YggB), transmembrane region"/>
    <property type="match status" value="1"/>
</dbReference>
<dbReference type="InterPro" id="IPR052702">
    <property type="entry name" value="MscS-like_channel"/>
</dbReference>
<comment type="subcellular location">
    <subcellularLocation>
        <location evidence="1">Cell membrane</location>
        <topology evidence="1">Multi-pass membrane protein</topology>
    </subcellularLocation>
</comment>
<dbReference type="Gene3D" id="1.10.287.1260">
    <property type="match status" value="1"/>
</dbReference>
<dbReference type="NCBIfam" id="NF008180">
    <property type="entry name" value="PRK10929.1"/>
    <property type="match status" value="1"/>
</dbReference>
<evidence type="ECO:0000256" key="4">
    <source>
        <dbReference type="ARBA" id="ARBA00022692"/>
    </source>
</evidence>
<evidence type="ECO:0000313" key="7">
    <source>
        <dbReference type="EMBL" id="AXB04094.1"/>
    </source>
</evidence>
<dbReference type="InterPro" id="IPR011066">
    <property type="entry name" value="MscS_channel_C_sf"/>
</dbReference>
<dbReference type="InterPro" id="IPR024393">
    <property type="entry name" value="MscS_porin"/>
</dbReference>
<dbReference type="InterPro" id="IPR049142">
    <property type="entry name" value="MS_channel_1st"/>
</dbReference>
<dbReference type="SUPFAM" id="SSF50182">
    <property type="entry name" value="Sm-like ribonucleoproteins"/>
    <property type="match status" value="1"/>
</dbReference>
<reference evidence="7" key="1">
    <citation type="journal article" date="2019" name="J Environ">
        <title>Genetic characterization and potential molecular dissemination mechanism of tet (31) gene in Aeromonas caviae from an oxytetracycline wastewater treatment system.</title>
        <authorList>
            <person name="Shi Y."/>
            <person name="Tian Z."/>
            <person name="Leclercq S.O."/>
            <person name="Zhang H."/>
            <person name="Yang M."/>
            <person name="Zhang Y."/>
        </authorList>
    </citation>
    <scope>NUCLEOTIDE SEQUENCE</scope>
    <source>
        <strain evidence="7">T25-39</strain>
    </source>
</reference>
<dbReference type="PROSITE" id="PS01246">
    <property type="entry name" value="UPF0003"/>
    <property type="match status" value="1"/>
</dbReference>
<comment type="similarity">
    <text evidence="2">Belongs to the MscS (TC 1.A.23) family.</text>
</comment>
<keyword evidence="4" id="KW-0812">Transmembrane</keyword>
<dbReference type="SUPFAM" id="SSF82689">
    <property type="entry name" value="Mechanosensitive channel protein MscS (YggB), C-terminal domain"/>
    <property type="match status" value="1"/>
</dbReference>
<keyword evidence="3" id="KW-1003">Cell membrane</keyword>
<evidence type="ECO:0000256" key="2">
    <source>
        <dbReference type="ARBA" id="ARBA00008017"/>
    </source>
</evidence>
<evidence type="ECO:0000256" key="5">
    <source>
        <dbReference type="ARBA" id="ARBA00022989"/>
    </source>
</evidence>
<keyword evidence="5" id="KW-1133">Transmembrane helix</keyword>
<dbReference type="PANTHER" id="PTHR30347">
    <property type="entry name" value="POTASSIUM CHANNEL RELATED"/>
    <property type="match status" value="1"/>
</dbReference>
<gene>
    <name evidence="7" type="primary">mscM</name>
    <name evidence="7" type="ORF">C1C91_02735</name>
</gene>
<dbReference type="InterPro" id="IPR023408">
    <property type="entry name" value="MscS_beta-dom_sf"/>
</dbReference>
<dbReference type="InterPro" id="IPR011014">
    <property type="entry name" value="MscS_channel_TM-2"/>
</dbReference>
<dbReference type="EMBL" id="CP025706">
    <property type="protein sequence ID" value="AXB04094.1"/>
    <property type="molecule type" value="Genomic_DNA"/>
</dbReference>
<name>A0A3S5WVM8_AERCA</name>
<dbReference type="Proteomes" id="UP000266778">
    <property type="component" value="Chromosome"/>
</dbReference>
<evidence type="ECO:0000256" key="3">
    <source>
        <dbReference type="ARBA" id="ARBA00022475"/>
    </source>
</evidence>
<dbReference type="InterPro" id="IPR049278">
    <property type="entry name" value="MS_channel_C"/>
</dbReference>
<dbReference type="Pfam" id="PF21088">
    <property type="entry name" value="MS_channel_1st"/>
    <property type="match status" value="1"/>
</dbReference>
<dbReference type="AlphaFoldDB" id="A0A3S5WVM8"/>
<dbReference type="Pfam" id="PF12795">
    <property type="entry name" value="MscS_porin"/>
    <property type="match status" value="1"/>
</dbReference>
<proteinExistence type="inferred from homology"/>
<protein>
    <submittedName>
        <fullName evidence="7">Miniconductance mechanosensitive channel MscM</fullName>
    </submittedName>
</protein>